<dbReference type="InterPro" id="IPR013154">
    <property type="entry name" value="ADH-like_N"/>
</dbReference>
<dbReference type="Gene3D" id="3.40.50.720">
    <property type="entry name" value="NAD(P)-binding Rossmann-like Domain"/>
    <property type="match status" value="1"/>
</dbReference>
<dbReference type="PANTHER" id="PTHR43401:SF5">
    <property type="entry name" value="ALCOHOL DEHYDROGENASE-RELATED"/>
    <property type="match status" value="1"/>
</dbReference>
<dbReference type="InterPro" id="IPR036291">
    <property type="entry name" value="NAD(P)-bd_dom_sf"/>
</dbReference>
<evidence type="ECO:0000256" key="4">
    <source>
        <dbReference type="RuleBase" id="RU361277"/>
    </source>
</evidence>
<dbReference type="Proteomes" id="UP000076935">
    <property type="component" value="Unassembled WGS sequence"/>
</dbReference>
<dbReference type="SUPFAM" id="SSF51735">
    <property type="entry name" value="NAD(P)-binding Rossmann-fold domains"/>
    <property type="match status" value="1"/>
</dbReference>
<dbReference type="Gene3D" id="3.90.180.10">
    <property type="entry name" value="Medium-chain alcohol dehydrogenases, catalytic domain"/>
    <property type="match status" value="1"/>
</dbReference>
<dbReference type="GO" id="GO:0016491">
    <property type="term" value="F:oxidoreductase activity"/>
    <property type="evidence" value="ECO:0007669"/>
    <property type="project" value="UniProtKB-KW"/>
</dbReference>
<dbReference type="GO" id="GO:0008270">
    <property type="term" value="F:zinc ion binding"/>
    <property type="evidence" value="ECO:0007669"/>
    <property type="project" value="InterPro"/>
</dbReference>
<proteinExistence type="inferred from homology"/>
<evidence type="ECO:0000256" key="1">
    <source>
        <dbReference type="ARBA" id="ARBA00022723"/>
    </source>
</evidence>
<dbReference type="Pfam" id="PF08240">
    <property type="entry name" value="ADH_N"/>
    <property type="match status" value="1"/>
</dbReference>
<dbReference type="STRING" id="29332.AWH48_01440"/>
<dbReference type="EMBL" id="LQWY01000038">
    <property type="protein sequence ID" value="OAH60432.1"/>
    <property type="molecule type" value="Genomic_DNA"/>
</dbReference>
<evidence type="ECO:0000313" key="7">
    <source>
        <dbReference type="Proteomes" id="UP000076935"/>
    </source>
</evidence>
<reference evidence="6 7" key="1">
    <citation type="submission" date="2016-01" db="EMBL/GenBank/DDBJ databases">
        <title>Investigation of taxonomic status of Bacillus aminovorans.</title>
        <authorList>
            <person name="Verma A."/>
            <person name="Pal Y."/>
            <person name="Krishnamurthi S."/>
        </authorList>
    </citation>
    <scope>NUCLEOTIDE SEQUENCE [LARGE SCALE GENOMIC DNA]</scope>
    <source>
        <strain evidence="6 7">DSM 1314</strain>
    </source>
</reference>
<accession>A0A177L566</accession>
<feature type="domain" description="Enoyl reductase (ER)" evidence="5">
    <location>
        <begin position="6"/>
        <end position="327"/>
    </location>
</feature>
<dbReference type="PROSITE" id="PS00059">
    <property type="entry name" value="ADH_ZINC"/>
    <property type="match status" value="1"/>
</dbReference>
<dbReference type="InterPro" id="IPR050129">
    <property type="entry name" value="Zn_alcohol_dh"/>
</dbReference>
<dbReference type="SMART" id="SM00829">
    <property type="entry name" value="PKS_ER"/>
    <property type="match status" value="1"/>
</dbReference>
<protein>
    <submittedName>
        <fullName evidence="6">Alcohol dehydrogenase</fullName>
    </submittedName>
</protein>
<keyword evidence="2 4" id="KW-0862">Zinc</keyword>
<dbReference type="InterPro" id="IPR011032">
    <property type="entry name" value="GroES-like_sf"/>
</dbReference>
<evidence type="ECO:0000256" key="2">
    <source>
        <dbReference type="ARBA" id="ARBA00022833"/>
    </source>
</evidence>
<sequence length="345" mass="38026">MKMKALVIEEPYRAIVKEVPYPAPSFGEVTIQVKHTGICGTDIHIFKGEFVSPYPIIPGHEFSGVIHEIGKGVTGFVKGERVTADPSLFCGECEFCLTHRGNQCENWGALGNTTDGSMAEYVKVPARNVVKIPDSLSFEEAAFIEPMACVVHAMNRLDLQVGDRVLLFGAGAMGQQLVQSLKMAGASELVIVDIDQAKLDMALEWGATKGVLSQEIEKHLNKETYPNGFDVVVDATGIPAVIETAFGYLGKAAKYLQFGVTPQDAKVTLDPFKLYNQDWTILGSMAINHTFLPAYHWVKEGRIQLNHLISDQLSLEETIDFLKGPRSSSQFKVQVQIEKGYFEKI</sequence>
<dbReference type="InterPro" id="IPR002328">
    <property type="entry name" value="ADH_Zn_CS"/>
</dbReference>
<evidence type="ECO:0000313" key="6">
    <source>
        <dbReference type="EMBL" id="OAH60432.1"/>
    </source>
</evidence>
<evidence type="ECO:0000256" key="3">
    <source>
        <dbReference type="ARBA" id="ARBA00023002"/>
    </source>
</evidence>
<dbReference type="InterPro" id="IPR013149">
    <property type="entry name" value="ADH-like_C"/>
</dbReference>
<gene>
    <name evidence="6" type="ORF">AWH49_16350</name>
</gene>
<keyword evidence="7" id="KW-1185">Reference proteome</keyword>
<keyword evidence="3" id="KW-0560">Oxidoreductase</keyword>
<dbReference type="SUPFAM" id="SSF50129">
    <property type="entry name" value="GroES-like"/>
    <property type="match status" value="1"/>
</dbReference>
<keyword evidence="1 4" id="KW-0479">Metal-binding</keyword>
<evidence type="ECO:0000259" key="5">
    <source>
        <dbReference type="SMART" id="SM00829"/>
    </source>
</evidence>
<dbReference type="PANTHER" id="PTHR43401">
    <property type="entry name" value="L-THREONINE 3-DEHYDROGENASE"/>
    <property type="match status" value="1"/>
</dbReference>
<dbReference type="Pfam" id="PF00107">
    <property type="entry name" value="ADH_zinc_N"/>
    <property type="match status" value="1"/>
</dbReference>
<name>A0A177L566_9BACI</name>
<organism evidence="6 7">
    <name type="scientific">Domibacillus aminovorans</name>
    <dbReference type="NCBI Taxonomy" id="29332"/>
    <lineage>
        <taxon>Bacteria</taxon>
        <taxon>Bacillati</taxon>
        <taxon>Bacillota</taxon>
        <taxon>Bacilli</taxon>
        <taxon>Bacillales</taxon>
        <taxon>Bacillaceae</taxon>
        <taxon>Domibacillus</taxon>
    </lineage>
</organism>
<comment type="caution">
    <text evidence="6">The sequence shown here is derived from an EMBL/GenBank/DDBJ whole genome shotgun (WGS) entry which is preliminary data.</text>
</comment>
<dbReference type="AlphaFoldDB" id="A0A177L566"/>
<comment type="similarity">
    <text evidence="4">Belongs to the zinc-containing alcohol dehydrogenase family.</text>
</comment>
<dbReference type="CDD" id="cd08234">
    <property type="entry name" value="threonine_DH_like"/>
    <property type="match status" value="1"/>
</dbReference>
<comment type="cofactor">
    <cofactor evidence="4">
        <name>Zn(2+)</name>
        <dbReference type="ChEBI" id="CHEBI:29105"/>
    </cofactor>
</comment>
<dbReference type="InterPro" id="IPR020843">
    <property type="entry name" value="ER"/>
</dbReference>